<dbReference type="Proteomes" id="UP000003781">
    <property type="component" value="Unassembled WGS sequence"/>
</dbReference>
<evidence type="ECO:0000313" key="1">
    <source>
        <dbReference type="EMBL" id="EAZ89010.1"/>
    </source>
</evidence>
<accession>A3IX11</accession>
<gene>
    <name evidence="1" type="ORF">CY0110_09066</name>
</gene>
<dbReference type="RefSeq" id="WP_008277915.1">
    <property type="nucleotide sequence ID" value="NZ_AAXW01000058.1"/>
</dbReference>
<comment type="caution">
    <text evidence="1">The sequence shown here is derived from an EMBL/GenBank/DDBJ whole genome shotgun (WGS) entry which is preliminary data.</text>
</comment>
<evidence type="ECO:0008006" key="3">
    <source>
        <dbReference type="Google" id="ProtNLM"/>
    </source>
</evidence>
<organism evidence="1 2">
    <name type="scientific">Crocosphaera chwakensis CCY0110</name>
    <dbReference type="NCBI Taxonomy" id="391612"/>
    <lineage>
        <taxon>Bacteria</taxon>
        <taxon>Bacillati</taxon>
        <taxon>Cyanobacteriota</taxon>
        <taxon>Cyanophyceae</taxon>
        <taxon>Oscillatoriophycideae</taxon>
        <taxon>Chroococcales</taxon>
        <taxon>Aphanothecaceae</taxon>
        <taxon>Crocosphaera</taxon>
        <taxon>Crocosphaera chwakensis</taxon>
    </lineage>
</organism>
<reference evidence="1 2" key="1">
    <citation type="submission" date="2007-03" db="EMBL/GenBank/DDBJ databases">
        <authorList>
            <person name="Stal L."/>
            <person name="Ferriera S."/>
            <person name="Johnson J."/>
            <person name="Kravitz S."/>
            <person name="Beeson K."/>
            <person name="Sutton G."/>
            <person name="Rogers Y.-H."/>
            <person name="Friedman R."/>
            <person name="Frazier M."/>
            <person name="Venter J.C."/>
        </authorList>
    </citation>
    <scope>NUCLEOTIDE SEQUENCE [LARGE SCALE GENOMIC DNA]</scope>
    <source>
        <strain evidence="1 2">CCY0110</strain>
    </source>
</reference>
<dbReference type="SUPFAM" id="SSF47413">
    <property type="entry name" value="lambda repressor-like DNA-binding domains"/>
    <property type="match status" value="1"/>
</dbReference>
<dbReference type="AlphaFoldDB" id="A3IX11"/>
<evidence type="ECO:0000313" key="2">
    <source>
        <dbReference type="Proteomes" id="UP000003781"/>
    </source>
</evidence>
<dbReference type="Gene3D" id="1.10.260.40">
    <property type="entry name" value="lambda repressor-like DNA-binding domains"/>
    <property type="match status" value="1"/>
</dbReference>
<dbReference type="InterPro" id="IPR010982">
    <property type="entry name" value="Lambda_DNA-bd_dom_sf"/>
</dbReference>
<name>A3IX11_9CHRO</name>
<proteinExistence type="predicted"/>
<dbReference type="EMBL" id="AAXW01000058">
    <property type="protein sequence ID" value="EAZ89010.1"/>
    <property type="molecule type" value="Genomic_DNA"/>
</dbReference>
<dbReference type="eggNOG" id="COG5499">
    <property type="taxonomic scope" value="Bacteria"/>
</dbReference>
<keyword evidence="2" id="KW-1185">Reference proteome</keyword>
<dbReference type="GO" id="GO:0003677">
    <property type="term" value="F:DNA binding"/>
    <property type="evidence" value="ECO:0007669"/>
    <property type="project" value="InterPro"/>
</dbReference>
<sequence>MTITFNRDIYGSLLAKYQPKIIKTEEENEQAHRKADLFEIALCEKLSHLENISLEESALLELSITLIKKYEAENYPIPQALPHEILAHLMESRNLDVKQLSNILGTDLINQEVLTGERKITDKEAIILSNFFNVSSDLFII</sequence>
<protein>
    <recommendedName>
        <fullName evidence="3">HTH cro/C1-type domain-containing protein</fullName>
    </recommendedName>
</protein>